<proteinExistence type="predicted"/>
<feature type="domain" description="VWFA" evidence="1">
    <location>
        <begin position="3"/>
        <end position="184"/>
    </location>
</feature>
<dbReference type="Gene3D" id="3.40.50.410">
    <property type="entry name" value="von Willebrand factor, type A domain"/>
    <property type="match status" value="1"/>
</dbReference>
<organism evidence="2 3">
    <name type="scientific">Kitasatospora misakiensis</name>
    <dbReference type="NCBI Taxonomy" id="67330"/>
    <lineage>
        <taxon>Bacteria</taxon>
        <taxon>Bacillati</taxon>
        <taxon>Actinomycetota</taxon>
        <taxon>Actinomycetes</taxon>
        <taxon>Kitasatosporales</taxon>
        <taxon>Streptomycetaceae</taxon>
        <taxon>Kitasatospora</taxon>
    </lineage>
</organism>
<evidence type="ECO:0000259" key="1">
    <source>
        <dbReference type="SMART" id="SM00327"/>
    </source>
</evidence>
<dbReference type="InterPro" id="IPR036465">
    <property type="entry name" value="vWFA_dom_sf"/>
</dbReference>
<dbReference type="Pfam" id="PF00092">
    <property type="entry name" value="VWA"/>
    <property type="match status" value="1"/>
</dbReference>
<dbReference type="Proteomes" id="UP001595975">
    <property type="component" value="Unassembled WGS sequence"/>
</dbReference>
<dbReference type="SMART" id="SM00327">
    <property type="entry name" value="VWA"/>
    <property type="match status" value="1"/>
</dbReference>
<dbReference type="EMBL" id="JBHSOF010000028">
    <property type="protein sequence ID" value="MFC5665475.1"/>
    <property type="molecule type" value="Genomic_DNA"/>
</dbReference>
<comment type="caution">
    <text evidence="2">The sequence shown here is derived from an EMBL/GenBank/DDBJ whole genome shotgun (WGS) entry which is preliminary data.</text>
</comment>
<name>A0ABW0X4J8_9ACTN</name>
<dbReference type="SUPFAM" id="SSF53300">
    <property type="entry name" value="vWA-like"/>
    <property type="match status" value="1"/>
</dbReference>
<keyword evidence="3" id="KW-1185">Reference proteome</keyword>
<gene>
    <name evidence="2" type="ORF">ACFP3U_21170</name>
</gene>
<protein>
    <submittedName>
        <fullName evidence="2">VWA domain-containing protein</fullName>
    </submittedName>
</protein>
<evidence type="ECO:0000313" key="3">
    <source>
        <dbReference type="Proteomes" id="UP001595975"/>
    </source>
</evidence>
<sequence>MQILPFYAVCDESSSMTLHIDTLNKALFSLHQEISTNPTIADKTRFGLIGFSTDAHELQPLVDLSDLEELPALDASGLTSYGRAFSLLRQAIDRDVQGLKAEGHDVYRPVVFFLSDGEPTDSDWEQPYQELLASAFRPHIIAFGITEGADRAVIAQVATFKAFMQEDGNADVAPALREFAASLTRSIVRSVSGATAAGAGMSLQVDDHVPGFTAVSLDKL</sequence>
<dbReference type="RefSeq" id="WP_380227165.1">
    <property type="nucleotide sequence ID" value="NZ_JBHSOF010000028.1"/>
</dbReference>
<dbReference type="InterPro" id="IPR002035">
    <property type="entry name" value="VWF_A"/>
</dbReference>
<accession>A0ABW0X4J8</accession>
<reference evidence="3" key="1">
    <citation type="journal article" date="2019" name="Int. J. Syst. Evol. Microbiol.">
        <title>The Global Catalogue of Microorganisms (GCM) 10K type strain sequencing project: providing services to taxonomists for standard genome sequencing and annotation.</title>
        <authorList>
            <consortium name="The Broad Institute Genomics Platform"/>
            <consortium name="The Broad Institute Genome Sequencing Center for Infectious Disease"/>
            <person name="Wu L."/>
            <person name="Ma J."/>
        </authorList>
    </citation>
    <scope>NUCLEOTIDE SEQUENCE [LARGE SCALE GENOMIC DNA]</scope>
    <source>
        <strain evidence="3">CGMCC 4.1437</strain>
    </source>
</reference>
<evidence type="ECO:0000313" key="2">
    <source>
        <dbReference type="EMBL" id="MFC5665475.1"/>
    </source>
</evidence>